<dbReference type="EMBL" id="VULN01000021">
    <property type="protein sequence ID" value="MSS83060.1"/>
    <property type="molecule type" value="Genomic_DNA"/>
</dbReference>
<evidence type="ECO:0000256" key="1">
    <source>
        <dbReference type="ARBA" id="ARBA00022849"/>
    </source>
</evidence>
<proteinExistence type="predicted"/>
<evidence type="ECO:0000259" key="2">
    <source>
        <dbReference type="SMART" id="SM00226"/>
    </source>
</evidence>
<dbReference type="SMART" id="SM00226">
    <property type="entry name" value="LMWPc"/>
    <property type="match status" value="1"/>
</dbReference>
<dbReference type="GO" id="GO:0046685">
    <property type="term" value="P:response to arsenic-containing substance"/>
    <property type="evidence" value="ECO:0007669"/>
    <property type="project" value="UniProtKB-KW"/>
</dbReference>
<dbReference type="CDD" id="cd16345">
    <property type="entry name" value="LMWP_ArsC"/>
    <property type="match status" value="1"/>
</dbReference>
<keyword evidence="1" id="KW-0059">Arsenical resistance</keyword>
<sequence length="138" mass="15170">MNRKPVVAFLCIQNSCRSQMAEAFGRHLAEDVFVSRSAGTCPADRINPSVQRLMQDLYGIDMEKEGQFPKKLEALPTVDMVVTMGCGVRCPVLPGVKALAWEIPDPAGKPDPEFRSIMKTIRAQVLALRDQLKGVAAK</sequence>
<feature type="domain" description="Phosphotyrosine protein phosphatase I" evidence="2">
    <location>
        <begin position="5"/>
        <end position="131"/>
    </location>
</feature>
<gene>
    <name evidence="3" type="ORF">FX155_10740</name>
</gene>
<dbReference type="InterPro" id="IPR023485">
    <property type="entry name" value="Ptyr_pPase"/>
</dbReference>
<evidence type="ECO:0000313" key="4">
    <source>
        <dbReference type="Proteomes" id="UP000441455"/>
    </source>
</evidence>
<dbReference type="InterPro" id="IPR036196">
    <property type="entry name" value="Ptyr_pPase_sf"/>
</dbReference>
<dbReference type="PANTHER" id="PTHR43428:SF1">
    <property type="entry name" value="ARSENATE REDUCTASE"/>
    <property type="match status" value="1"/>
</dbReference>
<accession>A0A6N7VQ15</accession>
<dbReference type="SUPFAM" id="SSF52788">
    <property type="entry name" value="Phosphotyrosine protein phosphatases I"/>
    <property type="match status" value="1"/>
</dbReference>
<comment type="caution">
    <text evidence="3">The sequence shown here is derived from an EMBL/GenBank/DDBJ whole genome shotgun (WGS) entry which is preliminary data.</text>
</comment>
<dbReference type="RefSeq" id="WP_154488677.1">
    <property type="nucleotide sequence ID" value="NZ_VULN01000021.1"/>
</dbReference>
<evidence type="ECO:0000313" key="3">
    <source>
        <dbReference type="EMBL" id="MSS83060.1"/>
    </source>
</evidence>
<organism evidence="3 4">
    <name type="scientific">Acidaminococcus fermentans</name>
    <dbReference type="NCBI Taxonomy" id="905"/>
    <lineage>
        <taxon>Bacteria</taxon>
        <taxon>Bacillati</taxon>
        <taxon>Bacillota</taxon>
        <taxon>Negativicutes</taxon>
        <taxon>Acidaminococcales</taxon>
        <taxon>Acidaminococcaceae</taxon>
        <taxon>Acidaminococcus</taxon>
    </lineage>
</organism>
<dbReference type="Gene3D" id="3.40.50.2300">
    <property type="match status" value="1"/>
</dbReference>
<dbReference type="Proteomes" id="UP000441455">
    <property type="component" value="Unassembled WGS sequence"/>
</dbReference>
<protein>
    <submittedName>
        <fullName evidence="3">Arsenate reductase ArsC</fullName>
    </submittedName>
</protein>
<reference evidence="3 4" key="1">
    <citation type="submission" date="2019-08" db="EMBL/GenBank/DDBJ databases">
        <title>In-depth cultivation of the pig gut microbiome towards novel bacterial diversity and tailored functional studies.</title>
        <authorList>
            <person name="Wylensek D."/>
            <person name="Hitch T.C.A."/>
            <person name="Clavel T."/>
        </authorList>
    </citation>
    <scope>NUCLEOTIDE SEQUENCE [LARGE SCALE GENOMIC DNA]</scope>
    <source>
        <strain evidence="3 4">WCA-389-WT-5B</strain>
    </source>
</reference>
<dbReference type="OrthoDB" id="9784339at2"/>
<name>A0A6N7VQ15_ACIFE</name>
<dbReference type="PANTHER" id="PTHR43428">
    <property type="entry name" value="ARSENATE REDUCTASE"/>
    <property type="match status" value="1"/>
</dbReference>
<dbReference type="Pfam" id="PF01451">
    <property type="entry name" value="LMWPc"/>
    <property type="match status" value="1"/>
</dbReference>
<dbReference type="AlphaFoldDB" id="A0A6N7VQ15"/>